<organism evidence="8">
    <name type="scientific">hydrothermal vent metagenome</name>
    <dbReference type="NCBI Taxonomy" id="652676"/>
    <lineage>
        <taxon>unclassified sequences</taxon>
        <taxon>metagenomes</taxon>
        <taxon>ecological metagenomes</taxon>
    </lineage>
</organism>
<evidence type="ECO:0000256" key="5">
    <source>
        <dbReference type="ARBA" id="ARBA00023027"/>
    </source>
</evidence>
<dbReference type="InterPro" id="IPR002912">
    <property type="entry name" value="ACT_dom"/>
</dbReference>
<protein>
    <recommendedName>
        <fullName evidence="3">phosphoglycerate dehydrogenase</fullName>
        <ecNumber evidence="3">1.1.1.95</ecNumber>
    </recommendedName>
</protein>
<evidence type="ECO:0000256" key="1">
    <source>
        <dbReference type="ARBA" id="ARBA00005216"/>
    </source>
</evidence>
<sequence>MPNVLIADKLSPAAVQIFTDEGIKADVRLGLSKPELIKIIGQYDGLVVRSKTKPDADIIAAASKLKVIGRAGIGVDNIDIPAASAKGIVVMNTPFGNAITTAEHAIAMMFACARNIPVADRSTRDGKWEKSSFVGTELFGKTLGLIGCGNIGALVAERALGLKMQILAYDPYLTEERAIEIGVNKVELKELLTRADVISLHTPLTDQTRNILSATALNQTKSGVMIVNCARGGLVDEAALYAGLVSGHVRAAALDVYVQEPVTDNPLFTLPNFVGTPHLGASTREAQENVAVQVARQMSDFLLTGAVSNALNMPSVSAEDAPRLKPYLGLAEKLGLLAGQMTAGGLSRVEISFQGAVARMNVKPLTATALAGILRPILCDVNMVSAPIIAADRGIHLAETCEEQKGDFDTVIEISLEDETGRRELAGTLFAGEPRLIRLDDVQLDAPFQEHMLFVSNEDQPGHIGALGEVLGENGVNIATFNLGRAKIGDRAVSLLGLDAPISAKTLEQVKALSHVRKAYSLKF</sequence>
<dbReference type="Pfam" id="PF01842">
    <property type="entry name" value="ACT"/>
    <property type="match status" value="1"/>
</dbReference>
<dbReference type="SUPFAM" id="SSF143548">
    <property type="entry name" value="Serine metabolism enzymes domain"/>
    <property type="match status" value="1"/>
</dbReference>
<dbReference type="EMBL" id="UOEE01000038">
    <property type="protein sequence ID" value="VAV87454.1"/>
    <property type="molecule type" value="Genomic_DNA"/>
</dbReference>
<dbReference type="SUPFAM" id="SSF55021">
    <property type="entry name" value="ACT-like"/>
    <property type="match status" value="1"/>
</dbReference>
<dbReference type="InterPro" id="IPR029009">
    <property type="entry name" value="ASB_dom_sf"/>
</dbReference>
<dbReference type="Gene3D" id="3.30.1330.90">
    <property type="entry name" value="D-3-phosphoglycerate dehydrogenase, domain 3"/>
    <property type="match status" value="1"/>
</dbReference>
<keyword evidence="4 8" id="KW-0560">Oxidoreductase</keyword>
<evidence type="ECO:0000313" key="8">
    <source>
        <dbReference type="EMBL" id="VAV87454.1"/>
    </source>
</evidence>
<dbReference type="FunFam" id="3.40.50.720:FF:000021">
    <property type="entry name" value="D-3-phosphoglycerate dehydrogenase"/>
    <property type="match status" value="1"/>
</dbReference>
<dbReference type="SUPFAM" id="SSF51735">
    <property type="entry name" value="NAD(P)-binding Rossmann-fold domains"/>
    <property type="match status" value="1"/>
</dbReference>
<comment type="catalytic activity">
    <reaction evidence="6">
        <text>(2R)-3-phosphoglycerate + NAD(+) = 3-phosphooxypyruvate + NADH + H(+)</text>
        <dbReference type="Rhea" id="RHEA:12641"/>
        <dbReference type="ChEBI" id="CHEBI:15378"/>
        <dbReference type="ChEBI" id="CHEBI:18110"/>
        <dbReference type="ChEBI" id="CHEBI:57540"/>
        <dbReference type="ChEBI" id="CHEBI:57945"/>
        <dbReference type="ChEBI" id="CHEBI:58272"/>
        <dbReference type="EC" id="1.1.1.95"/>
    </reaction>
</comment>
<evidence type="ECO:0000256" key="3">
    <source>
        <dbReference type="ARBA" id="ARBA00013143"/>
    </source>
</evidence>
<dbReference type="InterPro" id="IPR006236">
    <property type="entry name" value="PGDH"/>
</dbReference>
<name>A0A3B0R1T9_9ZZZZ</name>
<dbReference type="Pfam" id="PF19304">
    <property type="entry name" value="PGDH_inter"/>
    <property type="match status" value="1"/>
</dbReference>
<dbReference type="InterPro" id="IPR029753">
    <property type="entry name" value="D-isomer_DH_CS"/>
</dbReference>
<dbReference type="EC" id="1.1.1.95" evidence="3"/>
<reference evidence="8" key="1">
    <citation type="submission" date="2018-06" db="EMBL/GenBank/DDBJ databases">
        <authorList>
            <person name="Zhirakovskaya E."/>
        </authorList>
    </citation>
    <scope>NUCLEOTIDE SEQUENCE</scope>
</reference>
<dbReference type="InterPro" id="IPR045626">
    <property type="entry name" value="PGDH_ASB_dom"/>
</dbReference>
<dbReference type="CDD" id="cd12173">
    <property type="entry name" value="PGDH_4"/>
    <property type="match status" value="1"/>
</dbReference>
<dbReference type="GO" id="GO:0004617">
    <property type="term" value="F:phosphoglycerate dehydrogenase activity"/>
    <property type="evidence" value="ECO:0007669"/>
    <property type="project" value="UniProtKB-EC"/>
</dbReference>
<dbReference type="PROSITE" id="PS00671">
    <property type="entry name" value="D_2_HYDROXYACID_DH_3"/>
    <property type="match status" value="1"/>
</dbReference>
<dbReference type="PROSITE" id="PS00670">
    <property type="entry name" value="D_2_HYDROXYACID_DH_2"/>
    <property type="match status" value="1"/>
</dbReference>
<dbReference type="Gene3D" id="3.40.50.720">
    <property type="entry name" value="NAD(P)-binding Rossmann-like Domain"/>
    <property type="match status" value="2"/>
</dbReference>
<comment type="pathway">
    <text evidence="1">Amino-acid biosynthesis; L-serine biosynthesis; L-serine from 3-phospho-D-glycerate: step 1/3.</text>
</comment>
<dbReference type="CDD" id="cd04902">
    <property type="entry name" value="ACT_3PGDH-xct"/>
    <property type="match status" value="1"/>
</dbReference>
<feature type="domain" description="ACT" evidence="7">
    <location>
        <begin position="452"/>
        <end position="524"/>
    </location>
</feature>
<evidence type="ECO:0000256" key="2">
    <source>
        <dbReference type="ARBA" id="ARBA00005854"/>
    </source>
</evidence>
<dbReference type="SUPFAM" id="SSF52283">
    <property type="entry name" value="Formate/glycerate dehydrogenase catalytic domain-like"/>
    <property type="match status" value="1"/>
</dbReference>
<gene>
    <name evidence="8" type="ORF">MNBD_ALPHA06-173</name>
</gene>
<evidence type="ECO:0000256" key="4">
    <source>
        <dbReference type="ARBA" id="ARBA00023002"/>
    </source>
</evidence>
<dbReference type="UniPathway" id="UPA00135">
    <property type="reaction ID" value="UER00196"/>
</dbReference>
<dbReference type="Pfam" id="PF00389">
    <property type="entry name" value="2-Hacid_dh"/>
    <property type="match status" value="1"/>
</dbReference>
<accession>A0A3B0R1T9</accession>
<dbReference type="PANTHER" id="PTHR42938:SF47">
    <property type="entry name" value="HYDROXYPYRUVATE REDUCTASE"/>
    <property type="match status" value="1"/>
</dbReference>
<evidence type="ECO:0000256" key="6">
    <source>
        <dbReference type="ARBA" id="ARBA00048731"/>
    </source>
</evidence>
<dbReference type="InterPro" id="IPR045865">
    <property type="entry name" value="ACT-like_dom_sf"/>
</dbReference>
<dbReference type="Pfam" id="PF02826">
    <property type="entry name" value="2-Hacid_dh_C"/>
    <property type="match status" value="1"/>
</dbReference>
<dbReference type="GO" id="GO:0051287">
    <property type="term" value="F:NAD binding"/>
    <property type="evidence" value="ECO:0007669"/>
    <property type="project" value="InterPro"/>
</dbReference>
<dbReference type="GO" id="GO:0006564">
    <property type="term" value="P:L-serine biosynthetic process"/>
    <property type="evidence" value="ECO:0007669"/>
    <property type="project" value="InterPro"/>
</dbReference>
<dbReference type="InterPro" id="IPR006139">
    <property type="entry name" value="D-isomer_2_OHA_DH_cat_dom"/>
</dbReference>
<dbReference type="NCBIfam" id="TIGR01327">
    <property type="entry name" value="PGDH"/>
    <property type="match status" value="1"/>
</dbReference>
<dbReference type="InterPro" id="IPR006140">
    <property type="entry name" value="D-isomer_DH_NAD-bd"/>
</dbReference>
<proteinExistence type="inferred from homology"/>
<dbReference type="Gene3D" id="3.30.70.260">
    <property type="match status" value="1"/>
</dbReference>
<dbReference type="PROSITE" id="PS51671">
    <property type="entry name" value="ACT"/>
    <property type="match status" value="1"/>
</dbReference>
<dbReference type="AlphaFoldDB" id="A0A3B0R1T9"/>
<dbReference type="PANTHER" id="PTHR42938">
    <property type="entry name" value="FORMATE DEHYDROGENASE 1"/>
    <property type="match status" value="1"/>
</dbReference>
<dbReference type="InterPro" id="IPR036291">
    <property type="entry name" value="NAD(P)-bd_dom_sf"/>
</dbReference>
<keyword evidence="5" id="KW-0520">NAD</keyword>
<comment type="similarity">
    <text evidence="2">Belongs to the D-isomer specific 2-hydroxyacid dehydrogenase family.</text>
</comment>
<evidence type="ECO:0000259" key="7">
    <source>
        <dbReference type="PROSITE" id="PS51671"/>
    </source>
</evidence>